<evidence type="ECO:0000313" key="2">
    <source>
        <dbReference type="WBParaSite" id="PS1159_v2.g7794.t1"/>
    </source>
</evidence>
<dbReference type="WBParaSite" id="PS1159_v2.g7794.t1">
    <property type="protein sequence ID" value="PS1159_v2.g7794.t1"/>
    <property type="gene ID" value="PS1159_v2.g7794"/>
</dbReference>
<reference evidence="2" key="1">
    <citation type="submission" date="2022-11" db="UniProtKB">
        <authorList>
            <consortium name="WormBaseParasite"/>
        </authorList>
    </citation>
    <scope>IDENTIFICATION</scope>
</reference>
<sequence length="414" mass="47954">MKLIAFDKSKNVKYFGECQLQIDRLEKCLNLKLLDKDTEETMTAKYDRNYVCKSNLFCCMDKDSKKAFVLVFPTKGKCEQLINTVLRVTSLEPQTSNDVAINEEKMFKVDFYVPLIKAVRSGINEHQKLKALILSFINSLEIDERLCYLNILANITLVPAAADPSTSTPATNLSSSGIARSRKRFVKNVKQEEDETPLKNLKLSYPTETSSINPSLSLFDQQPSPQNSSDVNFDIVEYSHNGKLDRKLLVFTSNDQQQCYEFLFNRIKCCYRCIKCLDQKKHTDIKATIHDDGSKTFDFNAGEHVCEPYYYVPESYESSLIIKSPNYLYTKRLNNGKMFRVLIIFADEEKNMCYQFGFDSFEKHFTCHRCKTRKRTVMARFIQHNGETSIELNSLQHICEPQKYIPDTLFFCKK</sequence>
<dbReference type="Proteomes" id="UP000887580">
    <property type="component" value="Unplaced"/>
</dbReference>
<accession>A0AC35GQK9</accession>
<organism evidence="1 2">
    <name type="scientific">Panagrolaimus sp. PS1159</name>
    <dbReference type="NCBI Taxonomy" id="55785"/>
    <lineage>
        <taxon>Eukaryota</taxon>
        <taxon>Metazoa</taxon>
        <taxon>Ecdysozoa</taxon>
        <taxon>Nematoda</taxon>
        <taxon>Chromadorea</taxon>
        <taxon>Rhabditida</taxon>
        <taxon>Tylenchina</taxon>
        <taxon>Panagrolaimomorpha</taxon>
        <taxon>Panagrolaimoidea</taxon>
        <taxon>Panagrolaimidae</taxon>
        <taxon>Panagrolaimus</taxon>
    </lineage>
</organism>
<evidence type="ECO:0000313" key="1">
    <source>
        <dbReference type="Proteomes" id="UP000887580"/>
    </source>
</evidence>
<name>A0AC35GQK9_9BILA</name>
<protein>
    <submittedName>
        <fullName evidence="2">Uncharacterized protein</fullName>
    </submittedName>
</protein>
<proteinExistence type="predicted"/>